<comment type="caution">
    <text evidence="2">The sequence shown here is derived from an EMBL/GenBank/DDBJ whole genome shotgun (WGS) entry which is preliminary data.</text>
</comment>
<dbReference type="AlphaFoldDB" id="A0A482TBJ4"/>
<accession>A0A482TBJ4</accession>
<dbReference type="InterPro" id="IPR002372">
    <property type="entry name" value="PQQ_rpt_dom"/>
</dbReference>
<sequence length="294" mass="31283">MVGGDSVFYTTGTQVVADGKHSWQIDKSGDGLSPTLHGGTLYTQIVEGLLALAPRDGTERWRLDSVESPGPQAPGPTVVDETLVAATRTDIVGIDLTTRETWRTSHNAMRITGLAAGERGIVSAGIADDGAVVSGYALDGTKRWEKQIPPSDIGSDLFVCLSGHDICVLTDKGRLDALDAEDGTRQWQANLSSGIVGRPALADGLFLVPASENRTAVHAYDVQQGDAAWTQSVPHRSFSLTVVGDVVVVPLDGLENRTMVLSLADGTVEAEYQYKHELFANYAVTGEANITHLE</sequence>
<evidence type="ECO:0000259" key="1">
    <source>
        <dbReference type="Pfam" id="PF13360"/>
    </source>
</evidence>
<dbReference type="PANTHER" id="PTHR34512:SF30">
    <property type="entry name" value="OUTER MEMBRANE PROTEIN ASSEMBLY FACTOR BAMB"/>
    <property type="match status" value="1"/>
</dbReference>
<name>A0A482TBJ4_9EURY</name>
<proteinExistence type="predicted"/>
<feature type="domain" description="Pyrrolo-quinoline quinone repeat" evidence="1">
    <location>
        <begin position="3"/>
        <end position="106"/>
    </location>
</feature>
<evidence type="ECO:0000313" key="2">
    <source>
        <dbReference type="EMBL" id="RYJ15314.1"/>
    </source>
</evidence>
<dbReference type="Proteomes" id="UP000294028">
    <property type="component" value="Unassembled WGS sequence"/>
</dbReference>
<evidence type="ECO:0000313" key="3">
    <source>
        <dbReference type="Proteomes" id="UP000294028"/>
    </source>
</evidence>
<dbReference type="InterPro" id="IPR015943">
    <property type="entry name" value="WD40/YVTN_repeat-like_dom_sf"/>
</dbReference>
<gene>
    <name evidence="2" type="ORF">ELS19_04070</name>
</gene>
<dbReference type="InterPro" id="IPR011047">
    <property type="entry name" value="Quinoprotein_ADH-like_sf"/>
</dbReference>
<dbReference type="Gene3D" id="2.130.10.10">
    <property type="entry name" value="YVTN repeat-like/Quinoprotein amine dehydrogenase"/>
    <property type="match status" value="2"/>
</dbReference>
<organism evidence="2 3">
    <name type="scientific">Halogeometricum borinquense</name>
    <dbReference type="NCBI Taxonomy" id="60847"/>
    <lineage>
        <taxon>Archaea</taxon>
        <taxon>Methanobacteriati</taxon>
        <taxon>Methanobacteriota</taxon>
        <taxon>Stenosarchaea group</taxon>
        <taxon>Halobacteria</taxon>
        <taxon>Halobacteriales</taxon>
        <taxon>Haloferacaceae</taxon>
        <taxon>Halogeometricum</taxon>
    </lineage>
</organism>
<dbReference type="EMBL" id="RZHH01000002">
    <property type="protein sequence ID" value="RYJ15314.1"/>
    <property type="molecule type" value="Genomic_DNA"/>
</dbReference>
<reference evidence="2 3" key="1">
    <citation type="submission" date="2018-12" db="EMBL/GenBank/DDBJ databases">
        <title>Genome analysis provides insights into bioremediation potentialities of Halogeometricum borinquense strain N11.</title>
        <authorList>
            <person name="Najjari A."/>
            <person name="Youssef N."/>
            <person name="Fhoula I."/>
            <person name="Ben Dhia O."/>
            <person name="Mahjoubi M."/>
            <person name="Ouzari H.I."/>
            <person name="Cherif A."/>
        </authorList>
    </citation>
    <scope>NUCLEOTIDE SEQUENCE [LARGE SCALE GENOMIC DNA]</scope>
    <source>
        <strain evidence="2 3">N11</strain>
    </source>
</reference>
<dbReference type="PANTHER" id="PTHR34512">
    <property type="entry name" value="CELL SURFACE PROTEIN"/>
    <property type="match status" value="1"/>
</dbReference>
<feature type="domain" description="Pyrrolo-quinoline quinone repeat" evidence="1">
    <location>
        <begin position="132"/>
        <end position="273"/>
    </location>
</feature>
<dbReference type="Pfam" id="PF13360">
    <property type="entry name" value="PQQ_2"/>
    <property type="match status" value="2"/>
</dbReference>
<dbReference type="SUPFAM" id="SSF50998">
    <property type="entry name" value="Quinoprotein alcohol dehydrogenase-like"/>
    <property type="match status" value="1"/>
</dbReference>
<protein>
    <recommendedName>
        <fullName evidence="1">Pyrrolo-quinoline quinone repeat domain-containing protein</fullName>
    </recommendedName>
</protein>